<gene>
    <name evidence="2" type="ORF">DFO65_105175</name>
</gene>
<feature type="transmembrane region" description="Helical" evidence="1">
    <location>
        <begin position="187"/>
        <end position="204"/>
    </location>
</feature>
<evidence type="ECO:0000313" key="2">
    <source>
        <dbReference type="EMBL" id="RBP71571.1"/>
    </source>
</evidence>
<feature type="transmembrane region" description="Helical" evidence="1">
    <location>
        <begin position="27"/>
        <end position="49"/>
    </location>
</feature>
<keyword evidence="1" id="KW-0472">Membrane</keyword>
<dbReference type="RefSeq" id="WP_147233317.1">
    <property type="nucleotide sequence ID" value="NZ_QNSB01000005.1"/>
</dbReference>
<reference evidence="2 3" key="1">
    <citation type="submission" date="2018-06" db="EMBL/GenBank/DDBJ databases">
        <title>Freshwater and sediment microbial communities from various areas in North America, analyzing microbe dynamics in response to fracking.</title>
        <authorList>
            <person name="Lamendella R."/>
        </authorList>
    </citation>
    <scope>NUCLEOTIDE SEQUENCE [LARGE SCALE GENOMIC DNA]</scope>
    <source>
        <strain evidence="2 3">3b_TX</strain>
    </source>
</reference>
<sequence>MTTAEVPSPSPVSLPHPPLGRSAPSRVTLVVLFVLLLVSLAARTVFTLWEPVFDGEIRYDDVRRLGDAYWPMNLYVGGPGYAVSWVVTAVFMVLLGRGRSAVVNLIGAHLAGVGGMIFALAITAEVLPFVFADSSALPEVEARALFDAFNAQLPLLVPAILGATTAIGLGVLLVFATALWTGATPRWFAAVGIISLVVLLGAPLERLPHMVTVVSYLLQVTLLAGLGWYGLRSGLRATAAQAR</sequence>
<feature type="transmembrane region" description="Helical" evidence="1">
    <location>
        <begin position="102"/>
        <end position="124"/>
    </location>
</feature>
<dbReference type="Proteomes" id="UP000253509">
    <property type="component" value="Unassembled WGS sequence"/>
</dbReference>
<protein>
    <submittedName>
        <fullName evidence="2">Uncharacterized protein</fullName>
    </submittedName>
</protein>
<dbReference type="EMBL" id="QNSB01000005">
    <property type="protein sequence ID" value="RBP71571.1"/>
    <property type="molecule type" value="Genomic_DNA"/>
</dbReference>
<proteinExistence type="predicted"/>
<accession>A0A366IID3</accession>
<feature type="transmembrane region" description="Helical" evidence="1">
    <location>
        <begin position="69"/>
        <end position="95"/>
    </location>
</feature>
<keyword evidence="3" id="KW-1185">Reference proteome</keyword>
<keyword evidence="1" id="KW-1133">Transmembrane helix</keyword>
<keyword evidence="1" id="KW-0812">Transmembrane</keyword>
<evidence type="ECO:0000256" key="1">
    <source>
        <dbReference type="SAM" id="Phobius"/>
    </source>
</evidence>
<name>A0A366IID3_9MICO</name>
<feature type="transmembrane region" description="Helical" evidence="1">
    <location>
        <begin position="210"/>
        <end position="231"/>
    </location>
</feature>
<evidence type="ECO:0000313" key="3">
    <source>
        <dbReference type="Proteomes" id="UP000253509"/>
    </source>
</evidence>
<organism evidence="2 3">
    <name type="scientific">Brevibacterium celere</name>
    <dbReference type="NCBI Taxonomy" id="225845"/>
    <lineage>
        <taxon>Bacteria</taxon>
        <taxon>Bacillati</taxon>
        <taxon>Actinomycetota</taxon>
        <taxon>Actinomycetes</taxon>
        <taxon>Micrococcales</taxon>
        <taxon>Brevibacteriaceae</taxon>
        <taxon>Brevibacterium</taxon>
    </lineage>
</organism>
<feature type="transmembrane region" description="Helical" evidence="1">
    <location>
        <begin position="155"/>
        <end position="180"/>
    </location>
</feature>
<dbReference type="AlphaFoldDB" id="A0A366IID3"/>
<comment type="caution">
    <text evidence="2">The sequence shown here is derived from an EMBL/GenBank/DDBJ whole genome shotgun (WGS) entry which is preliminary data.</text>
</comment>